<feature type="compositionally biased region" description="Gly residues" evidence="1">
    <location>
        <begin position="27"/>
        <end position="41"/>
    </location>
</feature>
<proteinExistence type="predicted"/>
<dbReference type="Proteomes" id="UP000269352">
    <property type="component" value="Unassembled WGS sequence"/>
</dbReference>
<reference evidence="2 3" key="1">
    <citation type="journal article" date="2019" name="ISME J.">
        <title>Genome analyses of uncultured TG2/ZB3 bacteria in 'Margulisbacteria' specifically attached to ectosymbiotic spirochetes of protists in the termite gut.</title>
        <authorList>
            <person name="Utami Y.D."/>
            <person name="Kuwahara H."/>
            <person name="Igai K."/>
            <person name="Murakami T."/>
            <person name="Sugaya K."/>
            <person name="Morikawa T."/>
            <person name="Nagura Y."/>
            <person name="Yuki M."/>
            <person name="Deevong P."/>
            <person name="Inoue T."/>
            <person name="Kihara K."/>
            <person name="Lo N."/>
            <person name="Yamada A."/>
            <person name="Ohkuma M."/>
            <person name="Hongoh Y."/>
        </authorList>
    </citation>
    <scope>NUCLEOTIDE SEQUENCE [LARGE SCALE GENOMIC DNA]</scope>
    <source>
        <strain evidence="2">NkOx7-01</strain>
    </source>
</reference>
<evidence type="ECO:0000256" key="1">
    <source>
        <dbReference type="SAM" id="MobiDB-lite"/>
    </source>
</evidence>
<gene>
    <name evidence="2" type="ORF">NO1_1931</name>
</gene>
<evidence type="ECO:0000313" key="2">
    <source>
        <dbReference type="EMBL" id="GBR74821.1"/>
    </source>
</evidence>
<feature type="non-terminal residue" evidence="2">
    <location>
        <position position="53"/>
    </location>
</feature>
<feature type="region of interest" description="Disordered" evidence="1">
    <location>
        <begin position="22"/>
        <end position="53"/>
    </location>
</feature>
<sequence length="53" mass="5020">MKKIILAVFTIIITLAIFGCGKAQQASGGGGSSGGGGGGGNTAQTFSISGESD</sequence>
<accession>A0A388TE61</accession>
<organism evidence="2 3">
    <name type="scientific">Termititenax aidoneus</name>
    <dbReference type="NCBI Taxonomy" id="2218524"/>
    <lineage>
        <taxon>Bacteria</taxon>
        <taxon>Bacillati</taxon>
        <taxon>Candidatus Margulisiibacteriota</taxon>
        <taxon>Candidatus Termititenacia</taxon>
        <taxon>Candidatus Termititenacales</taxon>
        <taxon>Candidatus Termititenacaceae</taxon>
        <taxon>Candidatus Termititenax</taxon>
    </lineage>
</organism>
<dbReference type="PROSITE" id="PS51257">
    <property type="entry name" value="PROKAR_LIPOPROTEIN"/>
    <property type="match status" value="1"/>
</dbReference>
<feature type="compositionally biased region" description="Polar residues" evidence="1">
    <location>
        <begin position="42"/>
        <end position="53"/>
    </location>
</feature>
<comment type="caution">
    <text evidence="2">The sequence shown here is derived from an EMBL/GenBank/DDBJ whole genome shotgun (WGS) entry which is preliminary data.</text>
</comment>
<dbReference type="EMBL" id="BGZN01000090">
    <property type="protein sequence ID" value="GBR74821.1"/>
    <property type="molecule type" value="Genomic_DNA"/>
</dbReference>
<evidence type="ECO:0000313" key="3">
    <source>
        <dbReference type="Proteomes" id="UP000269352"/>
    </source>
</evidence>
<dbReference type="AlphaFoldDB" id="A0A388TE61"/>
<protein>
    <submittedName>
        <fullName evidence="2">Uncharacterized protein</fullName>
    </submittedName>
</protein>
<name>A0A388TE61_TERA1</name>
<keyword evidence="3" id="KW-1185">Reference proteome</keyword>